<sequence length="60" mass="6584">MLSFKDYSKVLLRLSKVTDELHDIDKMTGGEFSRMDKEDSSGDSAPIGSSDSKLSGTKEL</sequence>
<reference evidence="2" key="1">
    <citation type="submission" date="2018-05" db="EMBL/GenBank/DDBJ databases">
        <authorList>
            <person name="Lanie J.A."/>
            <person name="Ng W.-L."/>
            <person name="Kazmierczak K.M."/>
            <person name="Andrzejewski T.M."/>
            <person name="Davidsen T.M."/>
            <person name="Wayne K.J."/>
            <person name="Tettelin H."/>
            <person name="Glass J.I."/>
            <person name="Rusch D."/>
            <person name="Podicherti R."/>
            <person name="Tsui H.-C.T."/>
            <person name="Winkler M.E."/>
        </authorList>
    </citation>
    <scope>NUCLEOTIDE SEQUENCE</scope>
</reference>
<name>A0A382RGN9_9ZZZZ</name>
<evidence type="ECO:0000256" key="1">
    <source>
        <dbReference type="SAM" id="MobiDB-lite"/>
    </source>
</evidence>
<accession>A0A382RGN9</accession>
<feature type="region of interest" description="Disordered" evidence="1">
    <location>
        <begin position="25"/>
        <end position="60"/>
    </location>
</feature>
<dbReference type="AlphaFoldDB" id="A0A382RGN9"/>
<gene>
    <name evidence="2" type="ORF">METZ01_LOCUS349707</name>
</gene>
<feature type="compositionally biased region" description="Polar residues" evidence="1">
    <location>
        <begin position="47"/>
        <end position="60"/>
    </location>
</feature>
<protein>
    <submittedName>
        <fullName evidence="2">Uncharacterized protein</fullName>
    </submittedName>
</protein>
<organism evidence="2">
    <name type="scientific">marine metagenome</name>
    <dbReference type="NCBI Taxonomy" id="408172"/>
    <lineage>
        <taxon>unclassified sequences</taxon>
        <taxon>metagenomes</taxon>
        <taxon>ecological metagenomes</taxon>
    </lineage>
</organism>
<evidence type="ECO:0000313" key="2">
    <source>
        <dbReference type="EMBL" id="SVC96853.1"/>
    </source>
</evidence>
<proteinExistence type="predicted"/>
<dbReference type="EMBL" id="UINC01121583">
    <property type="protein sequence ID" value="SVC96853.1"/>
    <property type="molecule type" value="Genomic_DNA"/>
</dbReference>
<feature type="compositionally biased region" description="Basic and acidic residues" evidence="1">
    <location>
        <begin position="25"/>
        <end position="40"/>
    </location>
</feature>